<feature type="compositionally biased region" description="Low complexity" evidence="1">
    <location>
        <begin position="45"/>
        <end position="55"/>
    </location>
</feature>
<dbReference type="STRING" id="1858805.M5FYT8"/>
<gene>
    <name evidence="3" type="ORF">DACRYDRAFT_22726</name>
</gene>
<feature type="transmembrane region" description="Helical" evidence="2">
    <location>
        <begin position="171"/>
        <end position="191"/>
    </location>
</feature>
<name>M5FYT8_DACPD</name>
<feature type="transmembrane region" description="Helical" evidence="2">
    <location>
        <begin position="241"/>
        <end position="261"/>
    </location>
</feature>
<dbReference type="GeneID" id="63687992"/>
<dbReference type="Proteomes" id="UP000030653">
    <property type="component" value="Unassembled WGS sequence"/>
</dbReference>
<dbReference type="GO" id="GO:0005789">
    <property type="term" value="C:endoplasmic reticulum membrane"/>
    <property type="evidence" value="ECO:0007669"/>
    <property type="project" value="TreeGrafter"/>
</dbReference>
<feature type="region of interest" description="Disordered" evidence="1">
    <location>
        <begin position="1"/>
        <end position="127"/>
    </location>
</feature>
<dbReference type="OrthoDB" id="5673at2759"/>
<feature type="transmembrane region" description="Helical" evidence="2">
    <location>
        <begin position="218"/>
        <end position="235"/>
    </location>
</feature>
<dbReference type="OMA" id="KINGTVW"/>
<evidence type="ECO:0008006" key="5">
    <source>
        <dbReference type="Google" id="ProtNLM"/>
    </source>
</evidence>
<dbReference type="EMBL" id="JH795864">
    <property type="protein sequence ID" value="EJU01674.1"/>
    <property type="molecule type" value="Genomic_DNA"/>
</dbReference>
<dbReference type="RefSeq" id="XP_040628571.1">
    <property type="nucleotide sequence ID" value="XM_040772930.1"/>
</dbReference>
<feature type="compositionally biased region" description="Polar residues" evidence="1">
    <location>
        <begin position="22"/>
        <end position="32"/>
    </location>
</feature>
<feature type="transmembrane region" description="Helical" evidence="2">
    <location>
        <begin position="294"/>
        <end position="324"/>
    </location>
</feature>
<keyword evidence="2" id="KW-1133">Transmembrane helix</keyword>
<evidence type="ECO:0000256" key="1">
    <source>
        <dbReference type="SAM" id="MobiDB-lite"/>
    </source>
</evidence>
<keyword evidence="4" id="KW-1185">Reference proteome</keyword>
<evidence type="ECO:0000313" key="3">
    <source>
        <dbReference type="EMBL" id="EJU01674.1"/>
    </source>
</evidence>
<dbReference type="PANTHER" id="PTHR31303">
    <property type="entry name" value="CTP-DEPENDENT DIACYLGLYCEROL KINASE 1"/>
    <property type="match status" value="1"/>
</dbReference>
<dbReference type="InterPro" id="IPR037997">
    <property type="entry name" value="Dgk1-like"/>
</dbReference>
<feature type="compositionally biased region" description="Basic residues" evidence="1">
    <location>
        <begin position="70"/>
        <end position="79"/>
    </location>
</feature>
<dbReference type="GO" id="GO:0006654">
    <property type="term" value="P:phosphatidic acid biosynthetic process"/>
    <property type="evidence" value="ECO:0007669"/>
    <property type="project" value="TreeGrafter"/>
</dbReference>
<reference evidence="3 4" key="1">
    <citation type="journal article" date="2012" name="Science">
        <title>The Paleozoic origin of enzymatic lignin decomposition reconstructed from 31 fungal genomes.</title>
        <authorList>
            <person name="Floudas D."/>
            <person name="Binder M."/>
            <person name="Riley R."/>
            <person name="Barry K."/>
            <person name="Blanchette R.A."/>
            <person name="Henrissat B."/>
            <person name="Martinez A.T."/>
            <person name="Otillar R."/>
            <person name="Spatafora J.W."/>
            <person name="Yadav J.S."/>
            <person name="Aerts A."/>
            <person name="Benoit I."/>
            <person name="Boyd A."/>
            <person name="Carlson A."/>
            <person name="Copeland A."/>
            <person name="Coutinho P.M."/>
            <person name="de Vries R.P."/>
            <person name="Ferreira P."/>
            <person name="Findley K."/>
            <person name="Foster B."/>
            <person name="Gaskell J."/>
            <person name="Glotzer D."/>
            <person name="Gorecki P."/>
            <person name="Heitman J."/>
            <person name="Hesse C."/>
            <person name="Hori C."/>
            <person name="Igarashi K."/>
            <person name="Jurgens J.A."/>
            <person name="Kallen N."/>
            <person name="Kersten P."/>
            <person name="Kohler A."/>
            <person name="Kuees U."/>
            <person name="Kumar T.K.A."/>
            <person name="Kuo A."/>
            <person name="LaButti K."/>
            <person name="Larrondo L.F."/>
            <person name="Lindquist E."/>
            <person name="Ling A."/>
            <person name="Lombard V."/>
            <person name="Lucas S."/>
            <person name="Lundell T."/>
            <person name="Martin R."/>
            <person name="McLaughlin D.J."/>
            <person name="Morgenstern I."/>
            <person name="Morin E."/>
            <person name="Murat C."/>
            <person name="Nagy L.G."/>
            <person name="Nolan M."/>
            <person name="Ohm R.A."/>
            <person name="Patyshakuliyeva A."/>
            <person name="Rokas A."/>
            <person name="Ruiz-Duenas F.J."/>
            <person name="Sabat G."/>
            <person name="Salamov A."/>
            <person name="Samejima M."/>
            <person name="Schmutz J."/>
            <person name="Slot J.C."/>
            <person name="St John F."/>
            <person name="Stenlid J."/>
            <person name="Sun H."/>
            <person name="Sun S."/>
            <person name="Syed K."/>
            <person name="Tsang A."/>
            <person name="Wiebenga A."/>
            <person name="Young D."/>
            <person name="Pisabarro A."/>
            <person name="Eastwood D.C."/>
            <person name="Martin F."/>
            <person name="Cullen D."/>
            <person name="Grigoriev I.V."/>
            <person name="Hibbett D.S."/>
        </authorList>
    </citation>
    <scope>NUCLEOTIDE SEQUENCE [LARGE SCALE GENOMIC DNA]</scope>
    <source>
        <strain evidence="3 4">DJM-731 SS1</strain>
    </source>
</reference>
<dbReference type="GO" id="GO:0004143">
    <property type="term" value="F:ATP-dependent diacylglycerol kinase activity"/>
    <property type="evidence" value="ECO:0007669"/>
    <property type="project" value="InterPro"/>
</dbReference>
<protein>
    <recommendedName>
        <fullName evidence="5">Phosphatidate cytidylyltransferase</fullName>
    </recommendedName>
</protein>
<keyword evidence="2" id="KW-0472">Membrane</keyword>
<dbReference type="AlphaFoldDB" id="M5FYT8"/>
<dbReference type="HOGENOM" id="CLU_778497_0_0_1"/>
<dbReference type="PANTHER" id="PTHR31303:SF1">
    <property type="entry name" value="CTP-DEPENDENT DIACYLGLYCEROL KINASE 1"/>
    <property type="match status" value="1"/>
</dbReference>
<sequence length="356" mass="38495">MPPTLSKSPLPSTSYNLRTRRPTSLDNRSTPGTGRAQSPRRRSRPALLRQASASSLGGTGTMGGTTRTANGHRRSKSKSKTANGTSVPNGVAVHLEEENPTLTEAPTAPVVEGPQKPSSKAQRRPMRKRANSLTFAAWSKLNLEIPRKTMHSSAGLLTLALYMFWPEEQSLTPIIAGVFILMCFILIGDFLRFEVPSIRAEWEKHLGKFMRESEKTKINGTVWYCLGAIICLYCYPRDIAVASIMILAWCDTAASIVGRLISSSRRLSPYSPKLPNPLFGYIPIARTKSLGGTLAGGIVGACISWGMFGHTWGCVVVAFIAGIAEAVDIGGLDDNLTLPVLSGAMIWLLRIATGLV</sequence>
<accession>M5FYT8</accession>
<keyword evidence="2" id="KW-0812">Transmembrane</keyword>
<evidence type="ECO:0000313" key="4">
    <source>
        <dbReference type="Proteomes" id="UP000030653"/>
    </source>
</evidence>
<proteinExistence type="predicted"/>
<evidence type="ECO:0000256" key="2">
    <source>
        <dbReference type="SAM" id="Phobius"/>
    </source>
</evidence>
<feature type="compositionally biased region" description="Low complexity" evidence="1">
    <location>
        <begin position="1"/>
        <end position="14"/>
    </location>
</feature>
<organism evidence="3 4">
    <name type="scientific">Dacryopinax primogenitus (strain DJM 731)</name>
    <name type="common">Brown rot fungus</name>
    <dbReference type="NCBI Taxonomy" id="1858805"/>
    <lineage>
        <taxon>Eukaryota</taxon>
        <taxon>Fungi</taxon>
        <taxon>Dikarya</taxon>
        <taxon>Basidiomycota</taxon>
        <taxon>Agaricomycotina</taxon>
        <taxon>Dacrymycetes</taxon>
        <taxon>Dacrymycetales</taxon>
        <taxon>Dacrymycetaceae</taxon>
        <taxon>Dacryopinax</taxon>
    </lineage>
</organism>